<proteinExistence type="predicted"/>
<evidence type="ECO:0000259" key="4">
    <source>
        <dbReference type="Pfam" id="PF02518"/>
    </source>
</evidence>
<organism evidence="5">
    <name type="scientific">freshwater metagenome</name>
    <dbReference type="NCBI Taxonomy" id="449393"/>
    <lineage>
        <taxon>unclassified sequences</taxon>
        <taxon>metagenomes</taxon>
        <taxon>ecological metagenomes</taxon>
    </lineage>
</organism>
<keyword evidence="3" id="KW-0812">Transmembrane</keyword>
<sequence>MLGKIYSVALAAIMTEALVNGIRQIALLKPLVFWISASAVVIVVAGVAITQWFAPSRANFWLGAVPVVTIALLLSWPLHFDPSQQLAQTFQPWIWWTLGISSVAAGTTYRFAIGVAYVFSAALGWLLLKTSSFGGSGNLIVAGQEAFYLFLYAAIVIALVLALRWEAGKTDSANQNAILSAVKAASADAVELERSRLDALVHDSVLTTLLVASRAESADQIALATKSAKDAIAKLGQERFHDTFTTSETTLTSFFSALQQRIRENAPVFLVSVNRLNDLPIPSDIATALTEATLQAVDNSMKHAGTATERSIRLRGYRSGLKIVISDNGRGFRPSKVPKDRIGISSSIVGRVSRIDGRVSINASPGTGTTVVIEWGRHD</sequence>
<dbReference type="AlphaFoldDB" id="A0A6J6IHX5"/>
<evidence type="ECO:0000256" key="3">
    <source>
        <dbReference type="SAM" id="Phobius"/>
    </source>
</evidence>
<dbReference type="GO" id="GO:0016301">
    <property type="term" value="F:kinase activity"/>
    <property type="evidence" value="ECO:0007669"/>
    <property type="project" value="UniProtKB-KW"/>
</dbReference>
<dbReference type="CDD" id="cd16917">
    <property type="entry name" value="HATPase_UhpB-NarQ-NarX-like"/>
    <property type="match status" value="1"/>
</dbReference>
<feature type="transmembrane region" description="Helical" evidence="3">
    <location>
        <begin position="60"/>
        <end position="78"/>
    </location>
</feature>
<keyword evidence="3" id="KW-0472">Membrane</keyword>
<dbReference type="GO" id="GO:0000160">
    <property type="term" value="P:phosphorelay signal transduction system"/>
    <property type="evidence" value="ECO:0007669"/>
    <property type="project" value="UniProtKB-KW"/>
</dbReference>
<name>A0A6J6IHX5_9ZZZZ</name>
<evidence type="ECO:0000313" key="5">
    <source>
        <dbReference type="EMBL" id="CAB4624093.1"/>
    </source>
</evidence>
<dbReference type="InterPro" id="IPR003594">
    <property type="entry name" value="HATPase_dom"/>
</dbReference>
<dbReference type="InterPro" id="IPR050482">
    <property type="entry name" value="Sensor_HK_TwoCompSys"/>
</dbReference>
<dbReference type="SUPFAM" id="SSF55874">
    <property type="entry name" value="ATPase domain of HSP90 chaperone/DNA topoisomerase II/histidine kinase"/>
    <property type="match status" value="1"/>
</dbReference>
<gene>
    <name evidence="5" type="ORF">UFOPK2032_00090</name>
</gene>
<keyword evidence="3" id="KW-1133">Transmembrane helix</keyword>
<keyword evidence="1" id="KW-0808">Transferase</keyword>
<dbReference type="Pfam" id="PF02518">
    <property type="entry name" value="HATPase_c"/>
    <property type="match status" value="1"/>
</dbReference>
<protein>
    <submittedName>
        <fullName evidence="5">Unannotated protein</fullName>
    </submittedName>
</protein>
<dbReference type="EMBL" id="CAEZVM010000002">
    <property type="protein sequence ID" value="CAB4624093.1"/>
    <property type="molecule type" value="Genomic_DNA"/>
</dbReference>
<feature type="transmembrane region" description="Helical" evidence="3">
    <location>
        <begin position="31"/>
        <end position="53"/>
    </location>
</feature>
<reference evidence="5" key="1">
    <citation type="submission" date="2020-05" db="EMBL/GenBank/DDBJ databases">
        <authorList>
            <person name="Chiriac C."/>
            <person name="Salcher M."/>
            <person name="Ghai R."/>
            <person name="Kavagutti S V."/>
        </authorList>
    </citation>
    <scope>NUCLEOTIDE SEQUENCE</scope>
</reference>
<evidence type="ECO:0000256" key="1">
    <source>
        <dbReference type="ARBA" id="ARBA00022679"/>
    </source>
</evidence>
<accession>A0A6J6IHX5</accession>
<keyword evidence="2" id="KW-0418">Kinase</keyword>
<feature type="transmembrane region" description="Helical" evidence="3">
    <location>
        <begin position="146"/>
        <end position="165"/>
    </location>
</feature>
<dbReference type="PANTHER" id="PTHR24421">
    <property type="entry name" value="NITRATE/NITRITE SENSOR PROTEIN NARX-RELATED"/>
    <property type="match status" value="1"/>
</dbReference>
<feature type="transmembrane region" description="Helical" evidence="3">
    <location>
        <begin position="93"/>
        <end position="126"/>
    </location>
</feature>
<dbReference type="InterPro" id="IPR036890">
    <property type="entry name" value="HATPase_C_sf"/>
</dbReference>
<feature type="domain" description="Histidine kinase/HSP90-like ATPase" evidence="4">
    <location>
        <begin position="287"/>
        <end position="374"/>
    </location>
</feature>
<dbReference type="Gene3D" id="3.30.565.10">
    <property type="entry name" value="Histidine kinase-like ATPase, C-terminal domain"/>
    <property type="match status" value="1"/>
</dbReference>
<evidence type="ECO:0000256" key="2">
    <source>
        <dbReference type="ARBA" id="ARBA00022777"/>
    </source>
</evidence>